<dbReference type="InterPro" id="IPR027417">
    <property type="entry name" value="P-loop_NTPase"/>
</dbReference>
<feature type="binding site" evidence="5">
    <location>
        <begin position="16"/>
        <end position="21"/>
    </location>
    <ligand>
        <name>ATP</name>
        <dbReference type="ChEBI" id="CHEBI:30616"/>
    </ligand>
</feature>
<dbReference type="InterPro" id="IPR001977">
    <property type="entry name" value="Depp_CoAkinase"/>
</dbReference>
<dbReference type="RefSeq" id="WP_230475193.1">
    <property type="nucleotide sequence ID" value="NZ_CP072842.1"/>
</dbReference>
<dbReference type="PROSITE" id="PS51219">
    <property type="entry name" value="DPCK"/>
    <property type="match status" value="1"/>
</dbReference>
<dbReference type="NCBIfam" id="TIGR00152">
    <property type="entry name" value="dephospho-CoA kinase"/>
    <property type="match status" value="1"/>
</dbReference>
<dbReference type="EC" id="2.7.1.24" evidence="5 6"/>
<evidence type="ECO:0000256" key="2">
    <source>
        <dbReference type="ARBA" id="ARBA00022741"/>
    </source>
</evidence>
<dbReference type="Proteomes" id="UP000672011">
    <property type="component" value="Chromosome"/>
</dbReference>
<proteinExistence type="inferred from homology"/>
<dbReference type="SUPFAM" id="SSF52540">
    <property type="entry name" value="P-loop containing nucleoside triphosphate hydrolases"/>
    <property type="match status" value="1"/>
</dbReference>
<evidence type="ECO:0000256" key="5">
    <source>
        <dbReference type="HAMAP-Rule" id="MF_00376"/>
    </source>
</evidence>
<comment type="pathway">
    <text evidence="5">Cofactor biosynthesis; coenzyme A biosynthesis; CoA from (R)-pantothenate: step 5/5.</text>
</comment>
<evidence type="ECO:0000313" key="7">
    <source>
        <dbReference type="EMBL" id="QTV04569.1"/>
    </source>
</evidence>
<dbReference type="Gene3D" id="3.40.50.300">
    <property type="entry name" value="P-loop containing nucleotide triphosphate hydrolases"/>
    <property type="match status" value="1"/>
</dbReference>
<keyword evidence="4 5" id="KW-0173">Coenzyme A biosynthesis</keyword>
<comment type="subcellular location">
    <subcellularLocation>
        <location evidence="5">Cytoplasm</location>
    </subcellularLocation>
</comment>
<organism evidence="7 8">
    <name type="scientific">Faecalibacter bovis</name>
    <dbReference type="NCBI Taxonomy" id="2898187"/>
    <lineage>
        <taxon>Bacteria</taxon>
        <taxon>Pseudomonadati</taxon>
        <taxon>Bacteroidota</taxon>
        <taxon>Flavobacteriia</taxon>
        <taxon>Flavobacteriales</taxon>
        <taxon>Weeksellaceae</taxon>
        <taxon>Faecalibacter</taxon>
    </lineage>
</organism>
<dbReference type="CDD" id="cd02022">
    <property type="entry name" value="DPCK"/>
    <property type="match status" value="1"/>
</dbReference>
<dbReference type="EMBL" id="CP072842">
    <property type="protein sequence ID" value="QTV04569.1"/>
    <property type="molecule type" value="Genomic_DNA"/>
</dbReference>
<dbReference type="Pfam" id="PF01121">
    <property type="entry name" value="CoaE"/>
    <property type="match status" value="1"/>
</dbReference>
<evidence type="ECO:0000256" key="4">
    <source>
        <dbReference type="ARBA" id="ARBA00022993"/>
    </source>
</evidence>
<evidence type="ECO:0000313" key="8">
    <source>
        <dbReference type="Proteomes" id="UP000672011"/>
    </source>
</evidence>
<dbReference type="GO" id="GO:0004140">
    <property type="term" value="F:dephospho-CoA kinase activity"/>
    <property type="evidence" value="ECO:0007669"/>
    <property type="project" value="UniProtKB-EC"/>
</dbReference>
<dbReference type="HAMAP" id="MF_00376">
    <property type="entry name" value="Dephospho_CoA_kinase"/>
    <property type="match status" value="1"/>
</dbReference>
<reference evidence="8" key="2">
    <citation type="submission" date="2021-04" db="EMBL/GenBank/DDBJ databases">
        <title>Taxonomy of Flavobacteriaceae bacterium ZY171143.</title>
        <authorList>
            <person name="Li F."/>
        </authorList>
    </citation>
    <scope>NUCLEOTIDE SEQUENCE [LARGE SCALE GENOMIC DNA]</scope>
    <source>
        <strain evidence="8">ZY171143</strain>
    </source>
</reference>
<comment type="similarity">
    <text evidence="1 5">Belongs to the CoaE family.</text>
</comment>
<keyword evidence="5 7" id="KW-0808">Transferase</keyword>
<evidence type="ECO:0000256" key="3">
    <source>
        <dbReference type="ARBA" id="ARBA00022840"/>
    </source>
</evidence>
<accession>A0ABX7X9P0</accession>
<protein>
    <recommendedName>
        <fullName evidence="5 6">Dephospho-CoA kinase</fullName>
        <ecNumber evidence="5 6">2.7.1.24</ecNumber>
    </recommendedName>
    <alternativeName>
        <fullName evidence="5">Dephosphocoenzyme A kinase</fullName>
    </alternativeName>
</protein>
<keyword evidence="2 5" id="KW-0547">Nucleotide-binding</keyword>
<comment type="function">
    <text evidence="5">Catalyzes the phosphorylation of the 3'-hydroxyl group of dephosphocoenzyme A to form coenzyme A.</text>
</comment>
<keyword evidence="3 5" id="KW-0067">ATP-binding</keyword>
<dbReference type="PANTHER" id="PTHR10695">
    <property type="entry name" value="DEPHOSPHO-COA KINASE-RELATED"/>
    <property type="match status" value="1"/>
</dbReference>
<evidence type="ECO:0000256" key="6">
    <source>
        <dbReference type="NCBIfam" id="TIGR00152"/>
    </source>
</evidence>
<keyword evidence="5 7" id="KW-0418">Kinase</keyword>
<dbReference type="PRINTS" id="PR00988">
    <property type="entry name" value="URIDINKINASE"/>
</dbReference>
<comment type="catalytic activity">
    <reaction evidence="5">
        <text>3'-dephospho-CoA + ATP = ADP + CoA + H(+)</text>
        <dbReference type="Rhea" id="RHEA:18245"/>
        <dbReference type="ChEBI" id="CHEBI:15378"/>
        <dbReference type="ChEBI" id="CHEBI:30616"/>
        <dbReference type="ChEBI" id="CHEBI:57287"/>
        <dbReference type="ChEBI" id="CHEBI:57328"/>
        <dbReference type="ChEBI" id="CHEBI:456216"/>
        <dbReference type="EC" id="2.7.1.24"/>
    </reaction>
</comment>
<evidence type="ECO:0000256" key="1">
    <source>
        <dbReference type="ARBA" id="ARBA00009018"/>
    </source>
</evidence>
<keyword evidence="8" id="KW-1185">Reference proteome</keyword>
<sequence length="199" mass="22777">MKKTTTKIIGLTGGIGSGKTTAAKYFEELGFPLYNSDLRARKIQNENPEVIQKIKNLFGEEAYNEDGMNRHFIAAQTFNDKDKLQQLNAIVHPAVFNDFKNWVDEQNSAYVIKEAAILIESGSYKDCDIIISVIADKEIRIARTIERDGLTREQILTRMANQLSDDERKEFSDYVIDNSQDLTYLYQQVKNIVDNIKKT</sequence>
<gene>
    <name evidence="5" type="primary">coaE</name>
    <name evidence="7" type="ORF">J9309_07005</name>
</gene>
<dbReference type="PANTHER" id="PTHR10695:SF46">
    <property type="entry name" value="BIFUNCTIONAL COENZYME A SYNTHASE-RELATED"/>
    <property type="match status" value="1"/>
</dbReference>
<keyword evidence="5" id="KW-0963">Cytoplasm</keyword>
<name>A0ABX7X9P0_9FLAO</name>
<reference evidence="7 8" key="1">
    <citation type="journal article" date="2021" name="Int. J. Syst. Evol. Microbiol.">
        <title>Faecalibacter bovis sp. nov., isolated from cow faeces.</title>
        <authorList>
            <person name="Li F."/>
            <person name="Zhao W."/>
            <person name="Hong Q."/>
            <person name="Shao Q."/>
            <person name="Song J."/>
            <person name="Yang S."/>
        </authorList>
    </citation>
    <scope>NUCLEOTIDE SEQUENCE [LARGE SCALE GENOMIC DNA]</scope>
    <source>
        <strain evidence="7 8">ZY171143</strain>
    </source>
</reference>